<dbReference type="GO" id="GO:0006897">
    <property type="term" value="P:endocytosis"/>
    <property type="evidence" value="ECO:0007669"/>
    <property type="project" value="InterPro"/>
</dbReference>
<dbReference type="AlphaFoldDB" id="A0A2U1N2W2"/>
<dbReference type="PANTHER" id="PTHR36029">
    <property type="entry name" value="TSET COMPLEX MEMBER TSTA"/>
    <property type="match status" value="1"/>
</dbReference>
<dbReference type="EMBL" id="PKPP01003757">
    <property type="protein sequence ID" value="PWA67806.1"/>
    <property type="molecule type" value="Genomic_DNA"/>
</dbReference>
<gene>
    <name evidence="1" type="ORF">CTI12_AA314570</name>
</gene>
<evidence type="ECO:0000313" key="1">
    <source>
        <dbReference type="EMBL" id="PWA67806.1"/>
    </source>
</evidence>
<accession>A0A2U1N2W2</accession>
<organism evidence="1 2">
    <name type="scientific">Artemisia annua</name>
    <name type="common">Sweet wormwood</name>
    <dbReference type="NCBI Taxonomy" id="35608"/>
    <lineage>
        <taxon>Eukaryota</taxon>
        <taxon>Viridiplantae</taxon>
        <taxon>Streptophyta</taxon>
        <taxon>Embryophyta</taxon>
        <taxon>Tracheophyta</taxon>
        <taxon>Spermatophyta</taxon>
        <taxon>Magnoliopsida</taxon>
        <taxon>eudicotyledons</taxon>
        <taxon>Gunneridae</taxon>
        <taxon>Pentapetalae</taxon>
        <taxon>asterids</taxon>
        <taxon>campanulids</taxon>
        <taxon>Asterales</taxon>
        <taxon>Asteraceae</taxon>
        <taxon>Asteroideae</taxon>
        <taxon>Anthemideae</taxon>
        <taxon>Artemisiinae</taxon>
        <taxon>Artemisia</taxon>
    </lineage>
</organism>
<reference evidence="1 2" key="1">
    <citation type="journal article" date="2018" name="Mol. Plant">
        <title>The genome of Artemisia annua provides insight into the evolution of Asteraceae family and artemisinin biosynthesis.</title>
        <authorList>
            <person name="Shen Q."/>
            <person name="Zhang L."/>
            <person name="Liao Z."/>
            <person name="Wang S."/>
            <person name="Yan T."/>
            <person name="Shi P."/>
            <person name="Liu M."/>
            <person name="Fu X."/>
            <person name="Pan Q."/>
            <person name="Wang Y."/>
            <person name="Lv Z."/>
            <person name="Lu X."/>
            <person name="Zhang F."/>
            <person name="Jiang W."/>
            <person name="Ma Y."/>
            <person name="Chen M."/>
            <person name="Hao X."/>
            <person name="Li L."/>
            <person name="Tang Y."/>
            <person name="Lv G."/>
            <person name="Zhou Y."/>
            <person name="Sun X."/>
            <person name="Brodelius P.E."/>
            <person name="Rose J.K.C."/>
            <person name="Tang K."/>
        </authorList>
    </citation>
    <scope>NUCLEOTIDE SEQUENCE [LARGE SCALE GENOMIC DNA]</scope>
    <source>
        <strain evidence="2">cv. Huhao1</strain>
        <tissue evidence="1">Leaf</tissue>
    </source>
</reference>
<proteinExistence type="predicted"/>
<protein>
    <submittedName>
        <fullName evidence="1">Protein tplate</fullName>
    </submittedName>
</protein>
<dbReference type="OrthoDB" id="1698395at2759"/>
<dbReference type="InterPro" id="IPR037501">
    <property type="entry name" value="TPLATE"/>
</dbReference>
<name>A0A2U1N2W2_ARTAN</name>
<dbReference type="STRING" id="35608.A0A2U1N2W2"/>
<dbReference type="Proteomes" id="UP000245207">
    <property type="component" value="Unassembled WGS sequence"/>
</dbReference>
<keyword evidence="2" id="KW-1185">Reference proteome</keyword>
<evidence type="ECO:0000313" key="2">
    <source>
        <dbReference type="Proteomes" id="UP000245207"/>
    </source>
</evidence>
<sequence>MKRLDSRNMEEISCGKSITNDLTFPDPDVTAAVSILAAIPSYKLGKLISDCSKEISFCFESTSENLRFSITET</sequence>
<comment type="caution">
    <text evidence="1">The sequence shown here is derived from an EMBL/GenBank/DDBJ whole genome shotgun (WGS) entry which is preliminary data.</text>
</comment>
<dbReference type="PANTHER" id="PTHR36029:SF1">
    <property type="entry name" value="PROTEIN TPLATE"/>
    <property type="match status" value="1"/>
</dbReference>